<name>A0A371B8S8_9BRAD</name>
<dbReference type="OrthoDB" id="9802263at2"/>
<dbReference type="Pfam" id="PF12833">
    <property type="entry name" value="HTH_18"/>
    <property type="match status" value="1"/>
</dbReference>
<dbReference type="GO" id="GO:0043565">
    <property type="term" value="F:sequence-specific DNA binding"/>
    <property type="evidence" value="ECO:0007669"/>
    <property type="project" value="InterPro"/>
</dbReference>
<dbReference type="EMBL" id="QRGO01000001">
    <property type="protein sequence ID" value="RDV03964.1"/>
    <property type="molecule type" value="Genomic_DNA"/>
</dbReference>
<dbReference type="RefSeq" id="WP_115515990.1">
    <property type="nucleotide sequence ID" value="NZ_QRGO01000001.1"/>
</dbReference>
<dbReference type="PROSITE" id="PS01124">
    <property type="entry name" value="HTH_ARAC_FAMILY_2"/>
    <property type="match status" value="1"/>
</dbReference>
<dbReference type="PANTHER" id="PTHR46796">
    <property type="entry name" value="HTH-TYPE TRANSCRIPTIONAL ACTIVATOR RHAS-RELATED"/>
    <property type="match status" value="1"/>
</dbReference>
<dbReference type="GO" id="GO:0003700">
    <property type="term" value="F:DNA-binding transcription factor activity"/>
    <property type="evidence" value="ECO:0007669"/>
    <property type="project" value="InterPro"/>
</dbReference>
<accession>A0A371B8S8</accession>
<dbReference type="PRINTS" id="PR00032">
    <property type="entry name" value="HTHARAC"/>
</dbReference>
<sequence length="327" mass="35118">MSHDTLSDVLKTVRIAGAVFFEITAGEDWSIGALTPDVMLPRLLPNVDHLAAFHAVTAGHCYGALAGGEAMRLEAGDVIVFPRADAHVMSSAPGLPHIQLTADEADSAAAGGIAHCIQFGCSGQVRTKIVCGYLACDASPFNMLLDNLPRVIKGARADDGRDDGLNRLFRYALTEMAEKRPGSGTVLTKLSELMLIDLLRNYIETLPDERAGWLAGLRDPSVGRALALLHADPAQEWTIESLGKAVGVSRSVLAERFAELVGIPPMAYLAKWRMQVAADMLGHGKRNMAEIAEKIGYDSEASFSRAFKKRTGVPPSQWRQRGAAKSG</sequence>
<evidence type="ECO:0000256" key="1">
    <source>
        <dbReference type="ARBA" id="ARBA00023015"/>
    </source>
</evidence>
<gene>
    <name evidence="6" type="ORF">DXH78_04805</name>
</gene>
<feature type="region of interest" description="Disordered" evidence="4">
    <location>
        <begin position="308"/>
        <end position="327"/>
    </location>
</feature>
<keyword evidence="1" id="KW-0805">Transcription regulation</keyword>
<evidence type="ECO:0000256" key="2">
    <source>
        <dbReference type="ARBA" id="ARBA00023125"/>
    </source>
</evidence>
<keyword evidence="3" id="KW-0804">Transcription</keyword>
<dbReference type="AlphaFoldDB" id="A0A371B8S8"/>
<keyword evidence="7" id="KW-1185">Reference proteome</keyword>
<reference evidence="7" key="1">
    <citation type="submission" date="2018-08" db="EMBL/GenBank/DDBJ databases">
        <authorList>
            <person name="Kim S.-J."/>
            <person name="Jung G.-Y."/>
        </authorList>
    </citation>
    <scope>NUCLEOTIDE SEQUENCE [LARGE SCALE GENOMIC DNA]</scope>
    <source>
        <strain evidence="7">GY_H</strain>
    </source>
</reference>
<proteinExistence type="predicted"/>
<dbReference type="InterPro" id="IPR050204">
    <property type="entry name" value="AraC_XylS_family_regulators"/>
</dbReference>
<evidence type="ECO:0000313" key="7">
    <source>
        <dbReference type="Proteomes" id="UP000263993"/>
    </source>
</evidence>
<dbReference type="SMART" id="SM00342">
    <property type="entry name" value="HTH_ARAC"/>
    <property type="match status" value="1"/>
</dbReference>
<dbReference type="InterPro" id="IPR032783">
    <property type="entry name" value="AraC_lig"/>
</dbReference>
<evidence type="ECO:0000259" key="5">
    <source>
        <dbReference type="PROSITE" id="PS01124"/>
    </source>
</evidence>
<organism evidence="6 7">
    <name type="scientific">Undibacter mobilis</name>
    <dbReference type="NCBI Taxonomy" id="2292256"/>
    <lineage>
        <taxon>Bacteria</taxon>
        <taxon>Pseudomonadati</taxon>
        <taxon>Pseudomonadota</taxon>
        <taxon>Alphaproteobacteria</taxon>
        <taxon>Hyphomicrobiales</taxon>
        <taxon>Nitrobacteraceae</taxon>
        <taxon>Undibacter</taxon>
    </lineage>
</organism>
<feature type="domain" description="HTH araC/xylS-type" evidence="5">
    <location>
        <begin position="223"/>
        <end position="321"/>
    </location>
</feature>
<dbReference type="InterPro" id="IPR018062">
    <property type="entry name" value="HTH_AraC-typ_CS"/>
</dbReference>
<dbReference type="InterPro" id="IPR020449">
    <property type="entry name" value="Tscrpt_reg_AraC-type_HTH"/>
</dbReference>
<comment type="caution">
    <text evidence="6">The sequence shown here is derived from an EMBL/GenBank/DDBJ whole genome shotgun (WGS) entry which is preliminary data.</text>
</comment>
<evidence type="ECO:0000313" key="6">
    <source>
        <dbReference type="EMBL" id="RDV03964.1"/>
    </source>
</evidence>
<dbReference type="PROSITE" id="PS00041">
    <property type="entry name" value="HTH_ARAC_FAMILY_1"/>
    <property type="match status" value="1"/>
</dbReference>
<dbReference type="SUPFAM" id="SSF46689">
    <property type="entry name" value="Homeodomain-like"/>
    <property type="match status" value="2"/>
</dbReference>
<protein>
    <submittedName>
        <fullName evidence="6">AraC family transcriptional regulator</fullName>
    </submittedName>
</protein>
<evidence type="ECO:0000256" key="3">
    <source>
        <dbReference type="ARBA" id="ARBA00023163"/>
    </source>
</evidence>
<dbReference type="Pfam" id="PF12852">
    <property type="entry name" value="Cupin_6"/>
    <property type="match status" value="1"/>
</dbReference>
<dbReference type="InterPro" id="IPR009057">
    <property type="entry name" value="Homeodomain-like_sf"/>
</dbReference>
<dbReference type="PANTHER" id="PTHR46796:SF7">
    <property type="entry name" value="ARAC FAMILY TRANSCRIPTIONAL REGULATOR"/>
    <property type="match status" value="1"/>
</dbReference>
<evidence type="ECO:0000256" key="4">
    <source>
        <dbReference type="SAM" id="MobiDB-lite"/>
    </source>
</evidence>
<dbReference type="InterPro" id="IPR018060">
    <property type="entry name" value="HTH_AraC"/>
</dbReference>
<keyword evidence="2" id="KW-0238">DNA-binding</keyword>
<dbReference type="Proteomes" id="UP000263993">
    <property type="component" value="Unassembled WGS sequence"/>
</dbReference>
<dbReference type="Gene3D" id="1.10.10.60">
    <property type="entry name" value="Homeodomain-like"/>
    <property type="match status" value="2"/>
</dbReference>